<proteinExistence type="predicted"/>
<protein>
    <submittedName>
        <fullName evidence="2">Uncharacterized protein</fullName>
    </submittedName>
</protein>
<dbReference type="Proteomes" id="UP001165590">
    <property type="component" value="Unassembled WGS sequence"/>
</dbReference>
<comment type="caution">
    <text evidence="2">The sequence shown here is derived from an EMBL/GenBank/DDBJ whole genome shotgun (WGS) entry which is preliminary data.</text>
</comment>
<keyword evidence="3" id="KW-1185">Reference proteome</keyword>
<feature type="compositionally biased region" description="Basic and acidic residues" evidence="1">
    <location>
        <begin position="12"/>
        <end position="25"/>
    </location>
</feature>
<accession>A0ABT3VGP5</accession>
<evidence type="ECO:0000313" key="3">
    <source>
        <dbReference type="Proteomes" id="UP001165590"/>
    </source>
</evidence>
<feature type="region of interest" description="Disordered" evidence="1">
    <location>
        <begin position="1"/>
        <end position="75"/>
    </location>
</feature>
<gene>
    <name evidence="2" type="ORF">K3769_34665</name>
</gene>
<sequence length="297" mass="32366">MPSSVNGDSGSDDERKPTEHEETVLGKRSLGASALTAEPLAKRANVLEGKALRHSPKDEEREEEGREREREPLSRKVRAAVSRLARTMYDKAGMKPDETSLSYLDGDDEEFWSSLGIEYDVGDMYEQMEKAGGVRLRSTGDPFITKLVIGCGNHPYEYKAMGEDSKHAHKDAYTVDKSVSMSPTVLGAFGYTNLAPLFLPGVFEQIIFEGYSPVDSAATLDRQPHLLADLATLLADDGKLALPVGPNQNVRTVVARKKQGRIEVMAVLKGDQPPDMEAAGTEVTEGYLKSLVPNAPG</sequence>
<feature type="compositionally biased region" description="Basic and acidic residues" evidence="1">
    <location>
        <begin position="55"/>
        <end position="74"/>
    </location>
</feature>
<name>A0ABT3VGP5_9ACTN</name>
<dbReference type="RefSeq" id="WP_267030186.1">
    <property type="nucleotide sequence ID" value="NZ_JAIFZO010000002.1"/>
</dbReference>
<evidence type="ECO:0000256" key="1">
    <source>
        <dbReference type="SAM" id="MobiDB-lite"/>
    </source>
</evidence>
<evidence type="ECO:0000313" key="2">
    <source>
        <dbReference type="EMBL" id="MCX4237825.1"/>
    </source>
</evidence>
<organism evidence="2 3">
    <name type="scientific">Streptomyces ortus</name>
    <dbReference type="NCBI Taxonomy" id="2867268"/>
    <lineage>
        <taxon>Bacteria</taxon>
        <taxon>Bacillati</taxon>
        <taxon>Actinomycetota</taxon>
        <taxon>Actinomycetes</taxon>
        <taxon>Kitasatosporales</taxon>
        <taxon>Streptomycetaceae</taxon>
        <taxon>Streptomyces</taxon>
    </lineage>
</organism>
<reference evidence="2" key="1">
    <citation type="journal article" date="2022" name="bioRxiv">
        <title>Discovery and biosynthetic assessment of Streptomyces ortus sp nov. isolated from a deep-sea sponge.</title>
        <authorList>
            <person name="Williams S.E."/>
        </authorList>
    </citation>
    <scope>NUCLEOTIDE SEQUENCE</scope>
    <source>
        <strain evidence="2">A15ISP2-DRY2</strain>
    </source>
</reference>
<dbReference type="EMBL" id="JAIFZO010000002">
    <property type="protein sequence ID" value="MCX4237825.1"/>
    <property type="molecule type" value="Genomic_DNA"/>
</dbReference>